<dbReference type="EMBL" id="JACHJR010000001">
    <property type="protein sequence ID" value="MBB4951076.1"/>
    <property type="molecule type" value="Genomic_DNA"/>
</dbReference>
<feature type="signal peptide" evidence="1">
    <location>
        <begin position="1"/>
        <end position="28"/>
    </location>
</feature>
<keyword evidence="1" id="KW-0732">Signal</keyword>
<dbReference type="RefSeq" id="WP_184922785.1">
    <property type="nucleotide sequence ID" value="NZ_JACHJR010000001.1"/>
</dbReference>
<protein>
    <submittedName>
        <fullName evidence="2">Uncharacterized protein</fullName>
    </submittedName>
</protein>
<feature type="chain" id="PRO_5031244860" evidence="1">
    <location>
        <begin position="29"/>
        <end position="576"/>
    </location>
</feature>
<comment type="caution">
    <text evidence="2">The sequence shown here is derived from an EMBL/GenBank/DDBJ whole genome shotgun (WGS) entry which is preliminary data.</text>
</comment>
<dbReference type="Proteomes" id="UP000573327">
    <property type="component" value="Unassembled WGS sequence"/>
</dbReference>
<evidence type="ECO:0000313" key="2">
    <source>
        <dbReference type="EMBL" id="MBB4951076.1"/>
    </source>
</evidence>
<organism evidence="2 3">
    <name type="scientific">Kitasatospora gansuensis</name>
    <dbReference type="NCBI Taxonomy" id="258050"/>
    <lineage>
        <taxon>Bacteria</taxon>
        <taxon>Bacillati</taxon>
        <taxon>Actinomycetota</taxon>
        <taxon>Actinomycetes</taxon>
        <taxon>Kitasatosporales</taxon>
        <taxon>Streptomycetaceae</taxon>
        <taxon>Kitasatospora</taxon>
    </lineage>
</organism>
<evidence type="ECO:0000313" key="3">
    <source>
        <dbReference type="Proteomes" id="UP000573327"/>
    </source>
</evidence>
<gene>
    <name evidence="2" type="ORF">F4556_006611</name>
</gene>
<proteinExistence type="predicted"/>
<evidence type="ECO:0000256" key="1">
    <source>
        <dbReference type="SAM" id="SignalP"/>
    </source>
</evidence>
<keyword evidence="3" id="KW-1185">Reference proteome</keyword>
<sequence length="576" mass="58027">MRVNRRVGLGAAGVVLLGGLLPVQAASAAQLPATLQLECETANPDIRVPWSADRPFELAGGVDYNRVCVAFIHNLPPAGLAGLRASYTISAESVTASGYTAQQLSRTIVMNAAITDGGGLQSAETWPWKVNGDGSLTMESPVFSVLPHGPGTTANGAITMQFSAGSGLRSAQLPGQFKVTGAQGTVQAGGGLHYVADGKSFPTGTAGTFKPVTPVRALDTRSAIGAPQAPVGPNGEVTLQIAGANGIPATGVTAVVLNVTATNATQNSYVTVYPHGQSRPTASNLNFTAGQTVPNLVTVPVVDGKITLYNAAGTTDLVGDIGGYYTSAGTGSRFTTAGPTRVMDTRSAIGVPKAPVGPGQEVTLQVAGQNGVPATGVTSVVLNVTATQGTTGGYVTVYPHGQSRPTASNLNFTAGQTVPNLVSVPVVDGKVTFYNAGGSTELIADLAGYYSGTGSVFVPTGPTRALDSRNGTGGVHAPIQGGKKVNVPIDSWRNGVPPFGATAVALNVTATNASTAGYVSVFGGKQATPSSSNLNFTAGQTVPNAVITPVGGGVWFFNAAGNVDLVADVAGYFTAN</sequence>
<name>A0A7W7WL40_9ACTN</name>
<accession>A0A7W7WL40</accession>
<dbReference type="AlphaFoldDB" id="A0A7W7WL40"/>
<reference evidence="2 3" key="1">
    <citation type="submission" date="2020-08" db="EMBL/GenBank/DDBJ databases">
        <title>Sequencing the genomes of 1000 actinobacteria strains.</title>
        <authorList>
            <person name="Klenk H.-P."/>
        </authorList>
    </citation>
    <scope>NUCLEOTIDE SEQUENCE [LARGE SCALE GENOMIC DNA]</scope>
    <source>
        <strain evidence="2 3">DSM 44786</strain>
    </source>
</reference>